<gene>
    <name evidence="2" type="ORF">KK137_15420</name>
</gene>
<dbReference type="Proteomes" id="UP000811255">
    <property type="component" value="Unassembled WGS sequence"/>
</dbReference>
<keyword evidence="1" id="KW-0472">Membrane</keyword>
<sequence length="233" mass="25173">MQTGDSAAQAGAGDFARDWEAVRAASDIQFDPVKMPERTPPPDWLQRFFKWLGEALQPVSDALASVFGAIGRFLGVSGQVIMWSVLALAALLILYLLWRTLAPMLANAQLGGTKESAPEWTPDTQEALALLENADGLAAEGRYEEATHLLLKRSVGQIRESRPGLLEPSSTAREIAELPDLSHGARGAFGVIAERVERSLFALRSLSAEDWQAARAAYAEFALAAPKLGSTDR</sequence>
<evidence type="ECO:0008006" key="4">
    <source>
        <dbReference type="Google" id="ProtNLM"/>
    </source>
</evidence>
<accession>A0ABS5WB87</accession>
<keyword evidence="3" id="KW-1185">Reference proteome</keyword>
<keyword evidence="1" id="KW-0812">Transmembrane</keyword>
<comment type="caution">
    <text evidence="2">The sequence shown here is derived from an EMBL/GenBank/DDBJ whole genome shotgun (WGS) entry which is preliminary data.</text>
</comment>
<organism evidence="2 3">
    <name type="scientific">Croceibacterium selenioxidans</name>
    <dbReference type="NCBI Taxonomy" id="2838833"/>
    <lineage>
        <taxon>Bacteria</taxon>
        <taxon>Pseudomonadati</taxon>
        <taxon>Pseudomonadota</taxon>
        <taxon>Alphaproteobacteria</taxon>
        <taxon>Sphingomonadales</taxon>
        <taxon>Erythrobacteraceae</taxon>
        <taxon>Croceibacterium</taxon>
    </lineage>
</organism>
<feature type="transmembrane region" description="Helical" evidence="1">
    <location>
        <begin position="80"/>
        <end position="98"/>
    </location>
</feature>
<dbReference type="EMBL" id="JAHFVK010000002">
    <property type="protein sequence ID" value="MBT2135729.1"/>
    <property type="molecule type" value="Genomic_DNA"/>
</dbReference>
<name>A0ABS5WB87_9SPHN</name>
<proteinExistence type="predicted"/>
<reference evidence="2 3" key="1">
    <citation type="submission" date="2021-05" db="EMBL/GenBank/DDBJ databases">
        <title>Croceibacterium sp. LX-88 genome sequence.</title>
        <authorList>
            <person name="Luo X."/>
        </authorList>
    </citation>
    <scope>NUCLEOTIDE SEQUENCE [LARGE SCALE GENOMIC DNA]</scope>
    <source>
        <strain evidence="2 3">LX-88</strain>
    </source>
</reference>
<evidence type="ECO:0000313" key="3">
    <source>
        <dbReference type="Proteomes" id="UP000811255"/>
    </source>
</evidence>
<evidence type="ECO:0000313" key="2">
    <source>
        <dbReference type="EMBL" id="MBT2135729.1"/>
    </source>
</evidence>
<protein>
    <recommendedName>
        <fullName evidence="4">DUF4129 domain-containing protein</fullName>
    </recommendedName>
</protein>
<keyword evidence="1" id="KW-1133">Transmembrane helix</keyword>
<evidence type="ECO:0000256" key="1">
    <source>
        <dbReference type="SAM" id="Phobius"/>
    </source>
</evidence>